<feature type="transmembrane region" description="Helical" evidence="8">
    <location>
        <begin position="90"/>
        <end position="113"/>
    </location>
</feature>
<accession>A0ABV7V0J5</accession>
<feature type="transmembrane region" description="Helical" evidence="8">
    <location>
        <begin position="383"/>
        <end position="401"/>
    </location>
</feature>
<dbReference type="Proteomes" id="UP001595683">
    <property type="component" value="Unassembled WGS sequence"/>
</dbReference>
<keyword evidence="2" id="KW-1003">Cell membrane</keyword>
<evidence type="ECO:0000313" key="11">
    <source>
        <dbReference type="Proteomes" id="UP001595683"/>
    </source>
</evidence>
<evidence type="ECO:0000256" key="7">
    <source>
        <dbReference type="ARBA" id="ARBA00023136"/>
    </source>
</evidence>
<comment type="subcellular location">
    <subcellularLocation>
        <location evidence="1">Cell membrane</location>
        <topology evidence="1">Multi-pass membrane protein</topology>
    </subcellularLocation>
</comment>
<evidence type="ECO:0000256" key="4">
    <source>
        <dbReference type="ARBA" id="ARBA00022679"/>
    </source>
</evidence>
<dbReference type="Pfam" id="PF13231">
    <property type="entry name" value="PMT_2"/>
    <property type="match status" value="1"/>
</dbReference>
<keyword evidence="11" id="KW-1185">Reference proteome</keyword>
<gene>
    <name evidence="10" type="ORF">ACFOOT_05715</name>
</gene>
<reference evidence="11" key="1">
    <citation type="journal article" date="2019" name="Int. J. Syst. Evol. Microbiol.">
        <title>The Global Catalogue of Microorganisms (GCM) 10K type strain sequencing project: providing services to taxonomists for standard genome sequencing and annotation.</title>
        <authorList>
            <consortium name="The Broad Institute Genomics Platform"/>
            <consortium name="The Broad Institute Genome Sequencing Center for Infectious Disease"/>
            <person name="Wu L."/>
            <person name="Ma J."/>
        </authorList>
    </citation>
    <scope>NUCLEOTIDE SEQUENCE [LARGE SCALE GENOMIC DNA]</scope>
    <source>
        <strain evidence="11">KCTC 42224</strain>
    </source>
</reference>
<protein>
    <submittedName>
        <fullName evidence="10">Glycosyltransferase family 39 protein</fullName>
        <ecNumber evidence="10">2.4.-.-</ecNumber>
    </submittedName>
</protein>
<dbReference type="RefSeq" id="WP_191322834.1">
    <property type="nucleotide sequence ID" value="NZ_BMZP01000002.1"/>
</dbReference>
<dbReference type="InterPro" id="IPR038731">
    <property type="entry name" value="RgtA/B/C-like"/>
</dbReference>
<keyword evidence="6 8" id="KW-1133">Transmembrane helix</keyword>
<organism evidence="10 11">
    <name type="scientific">Novosphingobium pokkalii</name>
    <dbReference type="NCBI Taxonomy" id="1770194"/>
    <lineage>
        <taxon>Bacteria</taxon>
        <taxon>Pseudomonadati</taxon>
        <taxon>Pseudomonadota</taxon>
        <taxon>Alphaproteobacteria</taxon>
        <taxon>Sphingomonadales</taxon>
        <taxon>Sphingomonadaceae</taxon>
        <taxon>Novosphingobium</taxon>
    </lineage>
</organism>
<dbReference type="InterPro" id="IPR050297">
    <property type="entry name" value="LipidA_mod_glycosyltrf_83"/>
</dbReference>
<evidence type="ECO:0000259" key="9">
    <source>
        <dbReference type="Pfam" id="PF13231"/>
    </source>
</evidence>
<dbReference type="EMBL" id="JBHRYE010000010">
    <property type="protein sequence ID" value="MFC3670914.1"/>
    <property type="molecule type" value="Genomic_DNA"/>
</dbReference>
<proteinExistence type="predicted"/>
<dbReference type="PANTHER" id="PTHR33908">
    <property type="entry name" value="MANNOSYLTRANSFERASE YKCB-RELATED"/>
    <property type="match status" value="1"/>
</dbReference>
<evidence type="ECO:0000256" key="2">
    <source>
        <dbReference type="ARBA" id="ARBA00022475"/>
    </source>
</evidence>
<evidence type="ECO:0000256" key="3">
    <source>
        <dbReference type="ARBA" id="ARBA00022676"/>
    </source>
</evidence>
<feature type="domain" description="Glycosyltransferase RgtA/B/C/D-like" evidence="9">
    <location>
        <begin position="72"/>
        <end position="234"/>
    </location>
</feature>
<evidence type="ECO:0000256" key="6">
    <source>
        <dbReference type="ARBA" id="ARBA00022989"/>
    </source>
</evidence>
<evidence type="ECO:0000256" key="5">
    <source>
        <dbReference type="ARBA" id="ARBA00022692"/>
    </source>
</evidence>
<feature type="transmembrane region" description="Helical" evidence="8">
    <location>
        <begin position="353"/>
        <end position="371"/>
    </location>
</feature>
<name>A0ABV7V0J5_9SPHN</name>
<keyword evidence="4 10" id="KW-0808">Transferase</keyword>
<keyword evidence="3 10" id="KW-0328">Glycosyltransferase</keyword>
<dbReference type="PANTHER" id="PTHR33908:SF11">
    <property type="entry name" value="MEMBRANE PROTEIN"/>
    <property type="match status" value="1"/>
</dbReference>
<sequence length="437" mass="47664">MRQMGQRAWVWLVQGHRTVAMLFALALALRALAILAAVEPTSDAAWYFSRAAMLADGRGYLGDHGAPTAYWPPGWPLALSLVFRLSGPSIWAVGLFNLALAALAGWLTLALGRRLGGEAVGRLALLLWAVYPNAVLYVPLALTEVFYTTLLLALCWIVVTRQDAGAKRGGWGWTLLAGLVLGLATLVKAQSLILAPLLLLIAWLRAPALLSKLPRVVGQGLVMAAAALLVIAPWTLRNHRELGAWVMVSTNGGITLLTGNNASARGTFTPDDPVVHALDARRDLSELAYDAEARRLGMDWIRAHPAAFLALMPQKLVRLWGPDGEGQWAYETGSAAYAAAPRAFLALRLANQAWYWALLALFVAALPVMIRARRRAGQRLIDWWLLPYGIAAYPSVIAMVFSGQSRFHYPAMPFVAIMAAWLVVHLLRGRDRALPLR</sequence>
<keyword evidence="5 8" id="KW-0812">Transmembrane</keyword>
<feature type="transmembrane region" description="Helical" evidence="8">
    <location>
        <begin position="134"/>
        <end position="159"/>
    </location>
</feature>
<evidence type="ECO:0000256" key="1">
    <source>
        <dbReference type="ARBA" id="ARBA00004651"/>
    </source>
</evidence>
<dbReference type="EC" id="2.4.-.-" evidence="10"/>
<evidence type="ECO:0000313" key="10">
    <source>
        <dbReference type="EMBL" id="MFC3670914.1"/>
    </source>
</evidence>
<keyword evidence="7 8" id="KW-0472">Membrane</keyword>
<evidence type="ECO:0000256" key="8">
    <source>
        <dbReference type="SAM" id="Phobius"/>
    </source>
</evidence>
<feature type="transmembrane region" description="Helical" evidence="8">
    <location>
        <begin position="171"/>
        <end position="204"/>
    </location>
</feature>
<comment type="caution">
    <text evidence="10">The sequence shown here is derived from an EMBL/GenBank/DDBJ whole genome shotgun (WGS) entry which is preliminary data.</text>
</comment>
<dbReference type="GO" id="GO:0016757">
    <property type="term" value="F:glycosyltransferase activity"/>
    <property type="evidence" value="ECO:0007669"/>
    <property type="project" value="UniProtKB-KW"/>
</dbReference>
<feature type="transmembrane region" description="Helical" evidence="8">
    <location>
        <begin position="407"/>
        <end position="427"/>
    </location>
</feature>
<feature type="transmembrane region" description="Helical" evidence="8">
    <location>
        <begin position="216"/>
        <end position="236"/>
    </location>
</feature>